<keyword evidence="3" id="KW-1185">Reference proteome</keyword>
<proteinExistence type="predicted"/>
<dbReference type="Proteomes" id="UP000636709">
    <property type="component" value="Unassembled WGS sequence"/>
</dbReference>
<name>A0A835BZC1_9POAL</name>
<accession>A0A835BZC1</accession>
<feature type="region of interest" description="Disordered" evidence="1">
    <location>
        <begin position="48"/>
        <end position="85"/>
    </location>
</feature>
<organism evidence="2 3">
    <name type="scientific">Digitaria exilis</name>
    <dbReference type="NCBI Taxonomy" id="1010633"/>
    <lineage>
        <taxon>Eukaryota</taxon>
        <taxon>Viridiplantae</taxon>
        <taxon>Streptophyta</taxon>
        <taxon>Embryophyta</taxon>
        <taxon>Tracheophyta</taxon>
        <taxon>Spermatophyta</taxon>
        <taxon>Magnoliopsida</taxon>
        <taxon>Liliopsida</taxon>
        <taxon>Poales</taxon>
        <taxon>Poaceae</taxon>
        <taxon>PACMAD clade</taxon>
        <taxon>Panicoideae</taxon>
        <taxon>Panicodae</taxon>
        <taxon>Paniceae</taxon>
        <taxon>Anthephorinae</taxon>
        <taxon>Digitaria</taxon>
    </lineage>
</organism>
<reference evidence="2" key="1">
    <citation type="submission" date="2020-07" db="EMBL/GenBank/DDBJ databases">
        <title>Genome sequence and genetic diversity analysis of an under-domesticated orphan crop, white fonio (Digitaria exilis).</title>
        <authorList>
            <person name="Bennetzen J.L."/>
            <person name="Chen S."/>
            <person name="Ma X."/>
            <person name="Wang X."/>
            <person name="Yssel A.E.J."/>
            <person name="Chaluvadi S.R."/>
            <person name="Johnson M."/>
            <person name="Gangashetty P."/>
            <person name="Hamidou F."/>
            <person name="Sanogo M.D."/>
            <person name="Zwaenepoel A."/>
            <person name="Wallace J."/>
            <person name="Van De Peer Y."/>
            <person name="Van Deynze A."/>
        </authorList>
    </citation>
    <scope>NUCLEOTIDE SEQUENCE</scope>
    <source>
        <tissue evidence="2">Leaves</tissue>
    </source>
</reference>
<dbReference type="PANTHER" id="PTHR48127">
    <property type="entry name" value="GRF-TYPE DOMAIN-CONTAINING PROTEIN"/>
    <property type="match status" value="1"/>
</dbReference>
<dbReference type="EMBL" id="JACEFO010001700">
    <property type="protein sequence ID" value="KAF8720136.1"/>
    <property type="molecule type" value="Genomic_DNA"/>
</dbReference>
<dbReference type="PANTHER" id="PTHR48127:SF1">
    <property type="entry name" value="ZINC FINGER GRF-TYPE DOMAIN-CONTAINING PROTEIN"/>
    <property type="match status" value="1"/>
</dbReference>
<dbReference type="AlphaFoldDB" id="A0A835BZC1"/>
<comment type="caution">
    <text evidence="2">The sequence shown here is derived from an EMBL/GenBank/DDBJ whole genome shotgun (WGS) entry which is preliminary data.</text>
</comment>
<evidence type="ECO:0000313" key="2">
    <source>
        <dbReference type="EMBL" id="KAF8720136.1"/>
    </source>
</evidence>
<gene>
    <name evidence="2" type="ORF">HU200_024919</name>
</gene>
<feature type="compositionally biased region" description="Polar residues" evidence="1">
    <location>
        <begin position="49"/>
        <end position="62"/>
    </location>
</feature>
<protein>
    <submittedName>
        <fullName evidence="2">Uncharacterized protein</fullName>
    </submittedName>
</protein>
<evidence type="ECO:0000256" key="1">
    <source>
        <dbReference type="SAM" id="MobiDB-lite"/>
    </source>
</evidence>
<sequence>MTMQERMDAARRCLRDPPMCKCGVRSEVVRPQRGDGWPLCDFNEYLQGQPRSKPTEEQLQNFESRKVPWPCDSSPPLTRGERGSSYLNPFPHLKYTTLPFHH</sequence>
<evidence type="ECO:0000313" key="3">
    <source>
        <dbReference type="Proteomes" id="UP000636709"/>
    </source>
</evidence>